<sequence length="376" mass="44520">MLKLNQQKHMTTNQSKFSEHQQQRSKDSYSKIHTPIKRKLSEYVIQKQSSYAQIHKPERQKQKSTPDILQLLKKYQKCHTNQSQHQPSQQRDIVSNHQIKKHKTLYNNDASPIRISQEALPLKNIVINRKKTSISDRDTSLLKLQELKKKIMEKVPNLLEILGPEMNPISNRITFQASLQTEESKLIQKTIDTPGTAQFMQSNRDENILESRNPFEKTNFYQDMQIQENQISLQKNLDLFFEKRKHSYCEDNFKPFQKNQQYGKPYFESNKGEDIQNTNFTNRLECRKIMIILDQDKEKILEQIALNPIEIHNSPTSKIWDKALKIDRLDEQLGKQKTEESLGNKCQKVRSKRASVKNENTPYWKLRDLEQKKKKK</sequence>
<proteinExistence type="predicted"/>
<comment type="caution">
    <text evidence="2">The sequence shown here is derived from an EMBL/GenBank/DDBJ whole genome shotgun (WGS) entry which is preliminary data.</text>
</comment>
<feature type="region of interest" description="Disordered" evidence="1">
    <location>
        <begin position="1"/>
        <end position="32"/>
    </location>
</feature>
<evidence type="ECO:0000313" key="3">
    <source>
        <dbReference type="Proteomes" id="UP000689195"/>
    </source>
</evidence>
<protein>
    <submittedName>
        <fullName evidence="2">Uncharacterized protein</fullName>
    </submittedName>
</protein>
<name>A0A8S1XF37_9CILI</name>
<dbReference type="Proteomes" id="UP000689195">
    <property type="component" value="Unassembled WGS sequence"/>
</dbReference>
<dbReference type="EMBL" id="CAJJDO010000122">
    <property type="protein sequence ID" value="CAD8199695.1"/>
    <property type="molecule type" value="Genomic_DNA"/>
</dbReference>
<feature type="compositionally biased region" description="Polar residues" evidence="1">
    <location>
        <begin position="1"/>
        <end position="16"/>
    </location>
</feature>
<feature type="compositionally biased region" description="Basic and acidic residues" evidence="1">
    <location>
        <begin position="17"/>
        <end position="30"/>
    </location>
</feature>
<organism evidence="2 3">
    <name type="scientific">Paramecium pentaurelia</name>
    <dbReference type="NCBI Taxonomy" id="43138"/>
    <lineage>
        <taxon>Eukaryota</taxon>
        <taxon>Sar</taxon>
        <taxon>Alveolata</taxon>
        <taxon>Ciliophora</taxon>
        <taxon>Intramacronucleata</taxon>
        <taxon>Oligohymenophorea</taxon>
        <taxon>Peniculida</taxon>
        <taxon>Parameciidae</taxon>
        <taxon>Paramecium</taxon>
    </lineage>
</organism>
<accession>A0A8S1XF37</accession>
<evidence type="ECO:0000313" key="2">
    <source>
        <dbReference type="EMBL" id="CAD8199695.1"/>
    </source>
</evidence>
<feature type="region of interest" description="Disordered" evidence="1">
    <location>
        <begin position="336"/>
        <end position="360"/>
    </location>
</feature>
<dbReference type="OrthoDB" id="296227at2759"/>
<evidence type="ECO:0000256" key="1">
    <source>
        <dbReference type="SAM" id="MobiDB-lite"/>
    </source>
</evidence>
<dbReference type="AlphaFoldDB" id="A0A8S1XF37"/>
<reference evidence="2" key="1">
    <citation type="submission" date="2021-01" db="EMBL/GenBank/DDBJ databases">
        <authorList>
            <consortium name="Genoscope - CEA"/>
            <person name="William W."/>
        </authorList>
    </citation>
    <scope>NUCLEOTIDE SEQUENCE</scope>
</reference>
<gene>
    <name evidence="2" type="ORF">PPENT_87.1.T1220102</name>
</gene>
<keyword evidence="3" id="KW-1185">Reference proteome</keyword>